<dbReference type="HOGENOM" id="CLU_2199958_0_0_1"/>
<organism evidence="1 2">
    <name type="scientific">Megaselia scalaris</name>
    <name type="common">Humpbacked fly</name>
    <name type="synonym">Phora scalaris</name>
    <dbReference type="NCBI Taxonomy" id="36166"/>
    <lineage>
        <taxon>Eukaryota</taxon>
        <taxon>Metazoa</taxon>
        <taxon>Ecdysozoa</taxon>
        <taxon>Arthropoda</taxon>
        <taxon>Hexapoda</taxon>
        <taxon>Insecta</taxon>
        <taxon>Pterygota</taxon>
        <taxon>Neoptera</taxon>
        <taxon>Endopterygota</taxon>
        <taxon>Diptera</taxon>
        <taxon>Brachycera</taxon>
        <taxon>Muscomorpha</taxon>
        <taxon>Platypezoidea</taxon>
        <taxon>Phoridae</taxon>
        <taxon>Megaseliini</taxon>
        <taxon>Megaselia</taxon>
    </lineage>
</organism>
<dbReference type="Proteomes" id="UP000015102">
    <property type="component" value="Unassembled WGS sequence"/>
</dbReference>
<accession>T1GPK5</accession>
<protein>
    <submittedName>
        <fullName evidence="1">Uncharacterized protein</fullName>
    </submittedName>
</protein>
<proteinExistence type="predicted"/>
<sequence>MEVINLDVSEADSILHNLKPILCLHAVATEWLIYTRSKPSLDRRLKCSSCTSAGMGTSCNLHFYTFDSNRHVFKKKNLKFYEKRNETSPAFFKTHHHFKISSNLIKDS</sequence>
<reference evidence="1" key="2">
    <citation type="submission" date="2015-06" db="UniProtKB">
        <authorList>
            <consortium name="EnsemblMetazoa"/>
        </authorList>
    </citation>
    <scope>IDENTIFICATION</scope>
</reference>
<name>T1GPK5_MEGSC</name>
<dbReference type="EMBL" id="CAQQ02054085">
    <property type="status" value="NOT_ANNOTATED_CDS"/>
    <property type="molecule type" value="Genomic_DNA"/>
</dbReference>
<dbReference type="EnsemblMetazoa" id="MESCA005538-RA">
    <property type="protein sequence ID" value="MESCA005538-PA"/>
    <property type="gene ID" value="MESCA005538"/>
</dbReference>
<dbReference type="AlphaFoldDB" id="T1GPK5"/>
<reference evidence="2" key="1">
    <citation type="submission" date="2013-02" db="EMBL/GenBank/DDBJ databases">
        <authorList>
            <person name="Hughes D."/>
        </authorList>
    </citation>
    <scope>NUCLEOTIDE SEQUENCE</scope>
    <source>
        <strain>Durham</strain>
        <strain evidence="2">NC isolate 2 -- Noor lab</strain>
    </source>
</reference>
<dbReference type="EMBL" id="CAQQ02054084">
    <property type="status" value="NOT_ANNOTATED_CDS"/>
    <property type="molecule type" value="Genomic_DNA"/>
</dbReference>
<keyword evidence="2" id="KW-1185">Reference proteome</keyword>
<evidence type="ECO:0000313" key="1">
    <source>
        <dbReference type="EnsemblMetazoa" id="MESCA005538-PA"/>
    </source>
</evidence>
<evidence type="ECO:0000313" key="2">
    <source>
        <dbReference type="Proteomes" id="UP000015102"/>
    </source>
</evidence>